<evidence type="ECO:0000313" key="3">
    <source>
        <dbReference type="Proteomes" id="UP000478052"/>
    </source>
</evidence>
<proteinExistence type="predicted"/>
<evidence type="ECO:0000256" key="1">
    <source>
        <dbReference type="SAM" id="SignalP"/>
    </source>
</evidence>
<feature type="signal peptide" evidence="1">
    <location>
        <begin position="1"/>
        <end position="27"/>
    </location>
</feature>
<gene>
    <name evidence="2" type="ORF">FWK35_00032103</name>
</gene>
<organism evidence="2 3">
    <name type="scientific">Aphis craccivora</name>
    <name type="common">Cowpea aphid</name>
    <dbReference type="NCBI Taxonomy" id="307492"/>
    <lineage>
        <taxon>Eukaryota</taxon>
        <taxon>Metazoa</taxon>
        <taxon>Ecdysozoa</taxon>
        <taxon>Arthropoda</taxon>
        <taxon>Hexapoda</taxon>
        <taxon>Insecta</taxon>
        <taxon>Pterygota</taxon>
        <taxon>Neoptera</taxon>
        <taxon>Paraneoptera</taxon>
        <taxon>Hemiptera</taxon>
        <taxon>Sternorrhyncha</taxon>
        <taxon>Aphidomorpha</taxon>
        <taxon>Aphidoidea</taxon>
        <taxon>Aphididae</taxon>
        <taxon>Aphidini</taxon>
        <taxon>Aphis</taxon>
        <taxon>Aphis</taxon>
    </lineage>
</organism>
<dbReference type="EMBL" id="VUJU01014982">
    <property type="protein sequence ID" value="KAF0698090.1"/>
    <property type="molecule type" value="Genomic_DNA"/>
</dbReference>
<evidence type="ECO:0000313" key="2">
    <source>
        <dbReference type="EMBL" id="KAF0698090.1"/>
    </source>
</evidence>
<feature type="chain" id="PRO_5026003497" evidence="1">
    <location>
        <begin position="28"/>
        <end position="128"/>
    </location>
</feature>
<dbReference type="AlphaFoldDB" id="A0A6G0VMZ2"/>
<accession>A0A6G0VMZ2</accession>
<keyword evidence="1" id="KW-0732">Signal</keyword>
<comment type="caution">
    <text evidence="2">The sequence shown here is derived from an EMBL/GenBank/DDBJ whole genome shotgun (WGS) entry which is preliminary data.</text>
</comment>
<reference evidence="2 3" key="1">
    <citation type="submission" date="2019-08" db="EMBL/GenBank/DDBJ databases">
        <title>Whole genome of Aphis craccivora.</title>
        <authorList>
            <person name="Voronova N.V."/>
            <person name="Shulinski R.S."/>
            <person name="Bandarenka Y.V."/>
            <person name="Zhorov D.G."/>
            <person name="Warner D."/>
        </authorList>
    </citation>
    <scope>NUCLEOTIDE SEQUENCE [LARGE SCALE GENOMIC DNA]</scope>
    <source>
        <strain evidence="2">180601</strain>
        <tissue evidence="2">Whole Body</tissue>
    </source>
</reference>
<name>A0A6G0VMZ2_APHCR</name>
<sequence length="128" mass="14696">MSTHLLLFKNFKSIYVFIVQLLPQALPLPMGSYCKPGLSLVGVNLNKSSSWLPNVVEICMLQYCKVEGQEIKLKKEHRTLHINRNVYNGRENALLGVFAIRKHATFKPRPLQVVGGRPSILFIRERFF</sequence>
<keyword evidence="3" id="KW-1185">Reference proteome</keyword>
<dbReference type="Proteomes" id="UP000478052">
    <property type="component" value="Unassembled WGS sequence"/>
</dbReference>
<protein>
    <submittedName>
        <fullName evidence="2">THAP-type domain-containing protein</fullName>
    </submittedName>
</protein>